<dbReference type="InterPro" id="IPR013424">
    <property type="entry name" value="Ice-binding_C"/>
</dbReference>
<evidence type="ECO:0000256" key="1">
    <source>
        <dbReference type="SAM" id="SignalP"/>
    </source>
</evidence>
<accession>A0A7H9BFG8</accession>
<evidence type="ECO:0000313" key="3">
    <source>
        <dbReference type="EMBL" id="QLG86938.1"/>
    </source>
</evidence>
<feature type="signal peptide" evidence="1">
    <location>
        <begin position="1"/>
        <end position="22"/>
    </location>
</feature>
<evidence type="ECO:0000313" key="4">
    <source>
        <dbReference type="Proteomes" id="UP000509597"/>
    </source>
</evidence>
<dbReference type="Gene3D" id="2.60.120.380">
    <property type="match status" value="1"/>
</dbReference>
<dbReference type="NCBIfam" id="TIGR02595">
    <property type="entry name" value="PEP_CTERM"/>
    <property type="match status" value="1"/>
</dbReference>
<protein>
    <submittedName>
        <fullName evidence="3">PEP-CTERM sorting domain-containing protein</fullName>
    </submittedName>
</protein>
<reference evidence="3 4" key="1">
    <citation type="submission" date="2020-07" db="EMBL/GenBank/DDBJ databases">
        <title>Complete genome sequence of Chitinibacter sp. 2T18.</title>
        <authorList>
            <person name="Bae J.-W."/>
            <person name="Choi J.-W."/>
        </authorList>
    </citation>
    <scope>NUCLEOTIDE SEQUENCE [LARGE SCALE GENOMIC DNA]</scope>
    <source>
        <strain evidence="3 4">2T18</strain>
    </source>
</reference>
<dbReference type="Pfam" id="PF07589">
    <property type="entry name" value="PEP-CTERM"/>
    <property type="match status" value="1"/>
</dbReference>
<sequence length="174" mass="18064">MKLLKKLVSASFLLTAFVSAQAAVYDFGSLSTLKTISANVNPGDVNDTFAFSLGQQSNVTGAAVSVLFANPFNPSVPLLNLSNGKVELFRADNSFVNSFTFDNKAQAGTAFNGLAAGSYFFKVTGKADGAFGGSYTLSSAAVTAPVPEPETYALMGMGLVGLLAARRRKAQQAA</sequence>
<dbReference type="Proteomes" id="UP000509597">
    <property type="component" value="Chromosome"/>
</dbReference>
<keyword evidence="1" id="KW-0732">Signal</keyword>
<dbReference type="EMBL" id="CP058627">
    <property type="protein sequence ID" value="QLG86938.1"/>
    <property type="molecule type" value="Genomic_DNA"/>
</dbReference>
<gene>
    <name evidence="3" type="ORF">HQ393_01045</name>
</gene>
<dbReference type="NCBIfam" id="NF038126">
    <property type="entry name" value="PEP_CTERM_FxDxF"/>
    <property type="match status" value="1"/>
</dbReference>
<dbReference type="AlphaFoldDB" id="A0A7H9BFG8"/>
<proteinExistence type="predicted"/>
<dbReference type="KEGG" id="chiz:HQ393_01045"/>
<feature type="domain" description="Ice-binding protein C-terminal" evidence="2">
    <location>
        <begin position="145"/>
        <end position="168"/>
    </location>
</feature>
<name>A0A7H9BFG8_9NEIS</name>
<organism evidence="3 4">
    <name type="scientific">Chitinibacter bivalviorum</name>
    <dbReference type="NCBI Taxonomy" id="2739434"/>
    <lineage>
        <taxon>Bacteria</taxon>
        <taxon>Pseudomonadati</taxon>
        <taxon>Pseudomonadota</taxon>
        <taxon>Betaproteobacteria</taxon>
        <taxon>Neisseriales</taxon>
        <taxon>Chitinibacteraceae</taxon>
        <taxon>Chitinibacter</taxon>
    </lineage>
</organism>
<keyword evidence="4" id="KW-1185">Reference proteome</keyword>
<feature type="chain" id="PRO_5028819361" evidence="1">
    <location>
        <begin position="23"/>
        <end position="174"/>
    </location>
</feature>
<evidence type="ECO:0000259" key="2">
    <source>
        <dbReference type="Pfam" id="PF07589"/>
    </source>
</evidence>